<evidence type="ECO:0000313" key="1">
    <source>
        <dbReference type="EMBL" id="EKX91250.1"/>
    </source>
</evidence>
<protein>
    <submittedName>
        <fullName evidence="1">Uncharacterized protein</fullName>
    </submittedName>
</protein>
<keyword evidence="2" id="KW-1185">Reference proteome</keyword>
<dbReference type="Proteomes" id="UP000010445">
    <property type="component" value="Unassembled WGS sequence"/>
</dbReference>
<name>L1MJN8_9CORY</name>
<dbReference type="PATRIC" id="fig|1035195.3.peg.758"/>
<comment type="caution">
    <text evidence="1">The sequence shown here is derived from an EMBL/GenBank/DDBJ whole genome shotgun (WGS) entry which is preliminary data.</text>
</comment>
<evidence type="ECO:0000313" key="2">
    <source>
        <dbReference type="Proteomes" id="UP000010445"/>
    </source>
</evidence>
<gene>
    <name evidence="1" type="ORF">HMPREF9997_00853</name>
</gene>
<organism evidence="1 2">
    <name type="scientific">Corynebacterium durum F0235</name>
    <dbReference type="NCBI Taxonomy" id="1035195"/>
    <lineage>
        <taxon>Bacteria</taxon>
        <taxon>Bacillati</taxon>
        <taxon>Actinomycetota</taxon>
        <taxon>Actinomycetes</taxon>
        <taxon>Mycobacteriales</taxon>
        <taxon>Corynebacteriaceae</taxon>
        <taxon>Corynebacterium</taxon>
    </lineage>
</organism>
<dbReference type="HOGENOM" id="CLU_2552475_0_0_11"/>
<dbReference type="STRING" id="1035195.HMPREF9997_00853"/>
<dbReference type="EMBL" id="AMEM01000013">
    <property type="protein sequence ID" value="EKX91250.1"/>
    <property type="molecule type" value="Genomic_DNA"/>
</dbReference>
<reference evidence="1 2" key="1">
    <citation type="submission" date="2012-05" db="EMBL/GenBank/DDBJ databases">
        <authorList>
            <person name="Weinstock G."/>
            <person name="Sodergren E."/>
            <person name="Lobos E.A."/>
            <person name="Fulton L."/>
            <person name="Fulton R."/>
            <person name="Courtney L."/>
            <person name="Fronick C."/>
            <person name="O'Laughlin M."/>
            <person name="Godfrey J."/>
            <person name="Wilson R.M."/>
            <person name="Miner T."/>
            <person name="Farmer C."/>
            <person name="Delehaunty K."/>
            <person name="Cordes M."/>
            <person name="Minx P."/>
            <person name="Tomlinson C."/>
            <person name="Chen J."/>
            <person name="Wollam A."/>
            <person name="Pepin K.H."/>
            <person name="Bhonagiri V."/>
            <person name="Zhang X."/>
            <person name="Suruliraj S."/>
            <person name="Warren W."/>
            <person name="Mitreva M."/>
            <person name="Mardis E.R."/>
            <person name="Wilson R.K."/>
        </authorList>
    </citation>
    <scope>NUCLEOTIDE SEQUENCE [LARGE SCALE GENOMIC DNA]</scope>
    <source>
        <strain evidence="1 2">F0235</strain>
    </source>
</reference>
<proteinExistence type="predicted"/>
<sequence length="82" mass="8838">MQPTPPHPNATEPTVAWHPIYMSISRHLDEYCAVEGITPSAEVDVEGLSSCHQFLPSPGVDVSTTDPLSRLERARAALAATL</sequence>
<accession>L1MJN8</accession>
<dbReference type="AlphaFoldDB" id="L1MJN8"/>